<dbReference type="GO" id="GO:0005886">
    <property type="term" value="C:plasma membrane"/>
    <property type="evidence" value="ECO:0007669"/>
    <property type="project" value="UniProtKB-SubCell"/>
</dbReference>
<evidence type="ECO:0000313" key="3">
    <source>
        <dbReference type="EMBL" id="ERM02334.1"/>
    </source>
</evidence>
<dbReference type="Proteomes" id="UP000016842">
    <property type="component" value="Unassembled WGS sequence"/>
</dbReference>
<keyword evidence="1" id="KW-1003">Cell membrane</keyword>
<reference evidence="3 4" key="1">
    <citation type="journal article" date="2014" name="FEMS Microbiol. Lett.">
        <title>Genome sequencing analysis reveals virulence-related gene content of Ochrobactrum intermedium strain 229E, a urease-positive strain isolated from the human gastric niche.</title>
        <authorList>
            <person name="Kulkarni G.J."/>
            <person name="Shetty S."/>
            <person name="Dharne M.S."/>
            <person name="Shouche Y.S."/>
        </authorList>
    </citation>
    <scope>NUCLEOTIDE SEQUENCE [LARGE SCALE GENOMIC DNA]</scope>
    <source>
        <strain evidence="3 4">229E</strain>
    </source>
</reference>
<dbReference type="PANTHER" id="PTHR33383:SF1">
    <property type="entry name" value="MEMBRANE PROTEIN INSERTION EFFICIENCY FACTOR-RELATED"/>
    <property type="match status" value="1"/>
</dbReference>
<gene>
    <name evidence="3" type="ORF">Q644_17340</name>
</gene>
<dbReference type="PATRIC" id="fig|1337887.3.peg.1869"/>
<proteinExistence type="inferred from homology"/>
<protein>
    <recommendedName>
        <fullName evidence="1">Putative membrane protein insertion efficiency factor</fullName>
    </recommendedName>
</protein>
<dbReference type="InterPro" id="IPR002696">
    <property type="entry name" value="Membr_insert_effic_factor_YidD"/>
</dbReference>
<accession>U4VDH8</accession>
<evidence type="ECO:0000313" key="4">
    <source>
        <dbReference type="Proteomes" id="UP000016842"/>
    </source>
</evidence>
<comment type="function">
    <text evidence="1">Could be involved in insertion of integral membrane proteins into the membrane.</text>
</comment>
<keyword evidence="1" id="KW-0472">Membrane</keyword>
<dbReference type="HAMAP" id="MF_00386">
    <property type="entry name" value="UPF0161_YidD"/>
    <property type="match status" value="1"/>
</dbReference>
<dbReference type="EMBL" id="ASXJ01000092">
    <property type="protein sequence ID" value="ERM02334.1"/>
    <property type="molecule type" value="Genomic_DNA"/>
</dbReference>
<dbReference type="SMART" id="SM01234">
    <property type="entry name" value="Haemolytic"/>
    <property type="match status" value="1"/>
</dbReference>
<feature type="compositionally biased region" description="Basic and acidic residues" evidence="2">
    <location>
        <begin position="1"/>
        <end position="14"/>
    </location>
</feature>
<organism evidence="3 4">
    <name type="scientific">Brucella intermedia 229E</name>
    <dbReference type="NCBI Taxonomy" id="1337887"/>
    <lineage>
        <taxon>Bacteria</taxon>
        <taxon>Pseudomonadati</taxon>
        <taxon>Pseudomonadota</taxon>
        <taxon>Alphaproteobacteria</taxon>
        <taxon>Hyphomicrobiales</taxon>
        <taxon>Brucellaceae</taxon>
        <taxon>Brucella/Ochrobactrum group</taxon>
        <taxon>Brucella</taxon>
    </lineage>
</organism>
<evidence type="ECO:0000256" key="2">
    <source>
        <dbReference type="SAM" id="MobiDB-lite"/>
    </source>
</evidence>
<dbReference type="NCBIfam" id="TIGR00278">
    <property type="entry name" value="membrane protein insertion efficiency factor YidD"/>
    <property type="match status" value="1"/>
</dbReference>
<comment type="caution">
    <text evidence="3">The sequence shown here is derived from an EMBL/GenBank/DDBJ whole genome shotgun (WGS) entry which is preliminary data.</text>
</comment>
<dbReference type="Pfam" id="PF01809">
    <property type="entry name" value="YidD"/>
    <property type="match status" value="1"/>
</dbReference>
<evidence type="ECO:0000256" key="1">
    <source>
        <dbReference type="HAMAP-Rule" id="MF_00386"/>
    </source>
</evidence>
<feature type="region of interest" description="Disordered" evidence="2">
    <location>
        <begin position="1"/>
        <end position="22"/>
    </location>
</feature>
<name>U4VDH8_9HYPH</name>
<sequence length="124" mass="14188">MCSCGKDHGGEGPPKRYSRNFTDPWRKTPGRLIGTAFVRFYQVTLSSLIGNSCRHLPTCSEYAYEAIARHGLWSGGWMGGLFRVMRCGPFGTHGFDPVPRTLPNELKWYLPWRYWRCSSPHGDF</sequence>
<dbReference type="AlphaFoldDB" id="U4VDH8"/>
<comment type="subcellular location">
    <subcellularLocation>
        <location evidence="1">Cell membrane</location>
        <topology evidence="1">Peripheral membrane protein</topology>
        <orientation evidence="1">Cytoplasmic side</orientation>
    </subcellularLocation>
</comment>
<dbReference type="PANTHER" id="PTHR33383">
    <property type="entry name" value="MEMBRANE PROTEIN INSERTION EFFICIENCY FACTOR-RELATED"/>
    <property type="match status" value="1"/>
</dbReference>
<comment type="similarity">
    <text evidence="1">Belongs to the UPF0161 family.</text>
</comment>